<reference evidence="1 2" key="1">
    <citation type="submission" date="2018-12" db="EMBL/GenBank/DDBJ databases">
        <authorList>
            <consortium name="Pathogen Informatics"/>
        </authorList>
    </citation>
    <scope>NUCLEOTIDE SEQUENCE [LARGE SCALE GENOMIC DNA]</scope>
    <source>
        <strain evidence="1 2">NCTC5906</strain>
    </source>
</reference>
<dbReference type="AlphaFoldDB" id="A0A3S4TPS8"/>
<organism evidence="1 2">
    <name type="scientific">Aggregatibacter aphrophilus ATCC 33389</name>
    <dbReference type="NCBI Taxonomy" id="985008"/>
    <lineage>
        <taxon>Bacteria</taxon>
        <taxon>Pseudomonadati</taxon>
        <taxon>Pseudomonadota</taxon>
        <taxon>Gammaproteobacteria</taxon>
        <taxon>Pasteurellales</taxon>
        <taxon>Pasteurellaceae</taxon>
        <taxon>Aggregatibacter</taxon>
    </lineage>
</organism>
<sequence>MKYATHQNIMLGDLVYWKNSFPLDKGIVVCLIDGGVFLDGYDFSYLKDSGGGVMILFDFTGLVQIMRDDENIDIEFISHLTTSEINDFLKSISS</sequence>
<evidence type="ECO:0000313" key="2">
    <source>
        <dbReference type="Proteomes" id="UP000272690"/>
    </source>
</evidence>
<dbReference type="OrthoDB" id="9135677at2"/>
<dbReference type="EMBL" id="LR134327">
    <property type="protein sequence ID" value="VEF42021.1"/>
    <property type="molecule type" value="Genomic_DNA"/>
</dbReference>
<proteinExistence type="predicted"/>
<name>A0A3S4TPS8_AGGAP</name>
<dbReference type="RefSeq" id="WP_032994700.1">
    <property type="nucleotide sequence ID" value="NZ_AEWB02000003.1"/>
</dbReference>
<gene>
    <name evidence="1" type="ORF">NCTC5906_00747</name>
</gene>
<accession>A0A3S4TPS8</accession>
<evidence type="ECO:0000313" key="1">
    <source>
        <dbReference type="EMBL" id="VEF42021.1"/>
    </source>
</evidence>
<dbReference type="GeneID" id="49635169"/>
<protein>
    <submittedName>
        <fullName evidence="1">Uncharacterized protein</fullName>
    </submittedName>
</protein>
<dbReference type="Proteomes" id="UP000272690">
    <property type="component" value="Chromosome"/>
</dbReference>